<dbReference type="Gene3D" id="3.40.50.1820">
    <property type="entry name" value="alpha/beta hydrolase"/>
    <property type="match status" value="1"/>
</dbReference>
<dbReference type="Pfam" id="PF00109">
    <property type="entry name" value="ketoacyl-synt"/>
    <property type="match status" value="1"/>
</dbReference>
<protein>
    <submittedName>
        <fullName evidence="8">Polyketide synthase</fullName>
    </submittedName>
</protein>
<dbReference type="InterPro" id="IPR001227">
    <property type="entry name" value="Ac_transferase_dom_sf"/>
</dbReference>
<evidence type="ECO:0000256" key="3">
    <source>
        <dbReference type="ARBA" id="ARBA00022679"/>
    </source>
</evidence>
<dbReference type="SMART" id="SM00827">
    <property type="entry name" value="PKS_AT"/>
    <property type="match status" value="1"/>
</dbReference>
<dbReference type="SMART" id="SM00824">
    <property type="entry name" value="PKS_TE"/>
    <property type="match status" value="1"/>
</dbReference>
<dbReference type="GO" id="GO:0005737">
    <property type="term" value="C:cytoplasm"/>
    <property type="evidence" value="ECO:0007669"/>
    <property type="project" value="TreeGrafter"/>
</dbReference>
<dbReference type="InterPro" id="IPR050091">
    <property type="entry name" value="PKS_NRPS_Biosynth_Enz"/>
</dbReference>
<dbReference type="Gene3D" id="3.40.366.10">
    <property type="entry name" value="Malonyl-Coenzyme A Acyl Carrier Protein, domain 2"/>
    <property type="match status" value="1"/>
</dbReference>
<dbReference type="Pfam" id="PF00698">
    <property type="entry name" value="Acyl_transf_1"/>
    <property type="match status" value="1"/>
</dbReference>
<dbReference type="InterPro" id="IPR014030">
    <property type="entry name" value="Ketoacyl_synth_N"/>
</dbReference>
<dbReference type="InterPro" id="IPR009081">
    <property type="entry name" value="PP-bd_ACP"/>
</dbReference>
<accession>A0A2W5IAM9</accession>
<sequence>MVKSDLTVVELIAWMREWIANDVSITVSEVNPDKPFEEFGLSSRSILELTGQLEDLTGKSINAAVIYQNPTVNKLAVFLLDDSDPAAETFHKSRDRSTVEGADIAIIGIATRFPGDANTPEEYWTLLHDGVDAVTDLPDTRYQEFLEDKEVAAKLDAAPTRGGYIKPEYIRYFDPEFFFIAPREAEQVDPQQRMLLELTYEVFEDAHLPISEQRGHRVGVFVGASSQDYARILESDYSAFHPYSLTGLSPAILSNRISYTFDFRGPSISMDTACSSSLVAVHQAVQALRRGESSLAVAGGINLILAPGTQLAFADLETVLSSDGYIKAFSNDADGISRSDGAGLVLLKRLQDAEADGDHIYAVIKGSAVNQDGRSNGITAPNPDAQMEVLADAYQDANIAPQDVDYVEAHGTGTILGDPIEALALGKVLGYGRDAEKPLLLGSCKTNFGHMESAAGSASLIKLALAMDKGVIPPMLHFAGPNPYIDFEGDHLEPVTELREWPRYSGKAVAGVSGFGFGGTNAHVVVEEYTGPAAGSADTAGLADAADSAATPELSEEERTQLEAENAMFEDVEEPATYVLPISGTLSTRARQSAKHVADWLEDNPDVDLAAVAHTLATRSIGRFRNEVIATDMDSARAGLLAVAEGTESPNVYSGHHTALEGPVWVYSGFGGQHRKMGKRLYLADKFRGDFGGIFAASFDNVAKLIQEESDKDIRQIMLDDALNWDTETAQDGIFAIQVALTDTLTYFGCQPAAVIGHSMGEVAAAYAAGGLSLDDAVRVICVRSRLLGEGEANLSAEEQGGMALVEYSADEIAQLVAENPGKFDTVEPAVYAAPTQITVGGRKIDVKAFVDYATEHGKFARMLPVNGAGHTSMVAPLIGELIGEIADIEPRPLRCTLFSSIDKDAVYRAGDTPTDYKYFAKGMRHSVWFTQAVTQACQAGHTCFMEVSAHPVAILSVAAATYAAKIPNAKLFYTLRRKEYEPNTLVRAIAQLAADGHPTNLRNLALTRDYADVPRTGFQRKYCWTSSRLSGSNDSHLPGTHVLLPTGQHVWNVQKKAVKTPEMLALAAADYCYGQDAVVTAWEILGQDASDSAAGDGHYVTMLEEQGAATTAAVTSDAAAQDADAAVKTATVEIFAQQNNESVKLAVATITVGDPSAEPAIVAEQRSQDELDSEDFLAENNTDNDYYDPTTGETILERLTKIVATNLAYNPEDLTSELPLMELGLDSLMAIRIKNRIQYEFQIPELDLMVVRSSTIGDVAEYITNVREAQVQGLSAEEASQVSAQKLAEKRSGTQTGAQTGADSADAAATAGANAGAGAAHAADSAETNVPPRDASERLAFSTWATVTGESAGDVLHPLPQIGDDTRAKLAERLAERTGSDIDPTLLSDVKNIEQLANIIRPFLEKEVEGLVRTLRDFPTEQHAKALFLFHPAGGTTAQYSALVDDLPKDLPVFGLERVEGPLEERAAAYLPAIKEIQPEGPYTLGGWSLGGALAYEVAKQLIAAGDEVASILLIDTVQASEPDPGTREELHARWDRYGAFIKKTYGLDFQVPHEMLDAQGEEGMMKLFAQMATNPNLARAGVSAAVLEHQRASFVDNRMLASIDMSKWASVQVPVTLYRAERMHDGAIELEPRYAHIDPDGGWGKIVKDLTVVHLKGDHLSVIDEPEVGKIARDIIKRRTNLGL</sequence>
<evidence type="ECO:0000256" key="5">
    <source>
        <dbReference type="SAM" id="MobiDB-lite"/>
    </source>
</evidence>
<gene>
    <name evidence="8" type="ORF">DI579_03730</name>
</gene>
<dbReference type="InterPro" id="IPR014043">
    <property type="entry name" value="Acyl_transferase_dom"/>
</dbReference>
<dbReference type="Gene3D" id="3.30.70.250">
    <property type="entry name" value="Malonyl-CoA ACP transacylase, ACP-binding"/>
    <property type="match status" value="1"/>
</dbReference>
<proteinExistence type="predicted"/>
<feature type="region of interest" description="Disordered" evidence="5">
    <location>
        <begin position="1286"/>
        <end position="1310"/>
    </location>
</feature>
<keyword evidence="1" id="KW-0596">Phosphopantetheine</keyword>
<dbReference type="Proteomes" id="UP000248606">
    <property type="component" value="Unassembled WGS sequence"/>
</dbReference>
<dbReference type="SUPFAM" id="SSF52151">
    <property type="entry name" value="FabD/lysophospholipase-like"/>
    <property type="match status" value="1"/>
</dbReference>
<dbReference type="PROSITE" id="PS00606">
    <property type="entry name" value="KS3_1"/>
    <property type="match status" value="1"/>
</dbReference>
<dbReference type="SUPFAM" id="SSF53901">
    <property type="entry name" value="Thiolase-like"/>
    <property type="match status" value="1"/>
</dbReference>
<dbReference type="InterPro" id="IPR020802">
    <property type="entry name" value="TesA-like"/>
</dbReference>
<dbReference type="EMBL" id="QFOZ01000004">
    <property type="protein sequence ID" value="PZP89175.1"/>
    <property type="molecule type" value="Genomic_DNA"/>
</dbReference>
<dbReference type="SUPFAM" id="SSF47336">
    <property type="entry name" value="ACP-like"/>
    <property type="match status" value="2"/>
</dbReference>
<keyword evidence="2" id="KW-0597">Phosphoprotein</keyword>
<dbReference type="InterPro" id="IPR018201">
    <property type="entry name" value="Ketoacyl_synth_AS"/>
</dbReference>
<reference evidence="8 9" key="1">
    <citation type="submission" date="2017-08" db="EMBL/GenBank/DDBJ databases">
        <title>Infants hospitalized years apart are colonized by the same room-sourced microbial strains.</title>
        <authorList>
            <person name="Brooks B."/>
            <person name="Olm M.R."/>
            <person name="Firek B.A."/>
            <person name="Baker R."/>
            <person name="Thomas B.C."/>
            <person name="Morowitz M.J."/>
            <person name="Banfield J.F."/>
        </authorList>
    </citation>
    <scope>NUCLEOTIDE SEQUENCE [LARGE SCALE GENOMIC DNA]</scope>
    <source>
        <strain evidence="8">S2_006_000_R1_57</strain>
    </source>
</reference>
<dbReference type="InterPro" id="IPR016035">
    <property type="entry name" value="Acyl_Trfase/lysoPLipase"/>
</dbReference>
<evidence type="ECO:0000256" key="2">
    <source>
        <dbReference type="ARBA" id="ARBA00022553"/>
    </source>
</evidence>
<dbReference type="GO" id="GO:0004312">
    <property type="term" value="F:fatty acid synthase activity"/>
    <property type="evidence" value="ECO:0007669"/>
    <property type="project" value="TreeGrafter"/>
</dbReference>
<dbReference type="SUPFAM" id="SSF53474">
    <property type="entry name" value="alpha/beta-Hydrolases"/>
    <property type="match status" value="1"/>
</dbReference>
<dbReference type="Gene3D" id="3.40.47.10">
    <property type="match status" value="1"/>
</dbReference>
<dbReference type="InterPro" id="IPR029058">
    <property type="entry name" value="AB_hydrolase_fold"/>
</dbReference>
<evidence type="ECO:0000313" key="9">
    <source>
        <dbReference type="Proteomes" id="UP000248606"/>
    </source>
</evidence>
<dbReference type="InterPro" id="IPR001031">
    <property type="entry name" value="Thioesterase"/>
</dbReference>
<dbReference type="SMART" id="SM00825">
    <property type="entry name" value="PKS_KS"/>
    <property type="match status" value="1"/>
</dbReference>
<evidence type="ECO:0000259" key="7">
    <source>
        <dbReference type="PROSITE" id="PS52004"/>
    </source>
</evidence>
<dbReference type="PROSITE" id="PS50075">
    <property type="entry name" value="CARRIER"/>
    <property type="match status" value="2"/>
</dbReference>
<dbReference type="InterPro" id="IPR020841">
    <property type="entry name" value="PKS_Beta-ketoAc_synthase_dom"/>
</dbReference>
<dbReference type="PANTHER" id="PTHR43775">
    <property type="entry name" value="FATTY ACID SYNTHASE"/>
    <property type="match status" value="1"/>
</dbReference>
<evidence type="ECO:0000313" key="8">
    <source>
        <dbReference type="EMBL" id="PZP89175.1"/>
    </source>
</evidence>
<dbReference type="Gene3D" id="1.10.1200.10">
    <property type="entry name" value="ACP-like"/>
    <property type="match status" value="2"/>
</dbReference>
<dbReference type="GO" id="GO:0004315">
    <property type="term" value="F:3-oxoacyl-[acyl-carrier-protein] synthase activity"/>
    <property type="evidence" value="ECO:0007669"/>
    <property type="project" value="InterPro"/>
</dbReference>
<keyword evidence="3" id="KW-0808">Transferase</keyword>
<dbReference type="InterPro" id="IPR016039">
    <property type="entry name" value="Thiolase-like"/>
</dbReference>
<dbReference type="GO" id="GO:0005886">
    <property type="term" value="C:plasma membrane"/>
    <property type="evidence" value="ECO:0007669"/>
    <property type="project" value="TreeGrafter"/>
</dbReference>
<dbReference type="InterPro" id="IPR020806">
    <property type="entry name" value="PKS_PP-bd"/>
</dbReference>
<dbReference type="Pfam" id="PF00975">
    <property type="entry name" value="Thioesterase"/>
    <property type="match status" value="1"/>
</dbReference>
<feature type="domain" description="Carrier" evidence="6">
    <location>
        <begin position="1194"/>
        <end position="1268"/>
    </location>
</feature>
<dbReference type="CDD" id="cd00833">
    <property type="entry name" value="PKS"/>
    <property type="match status" value="1"/>
</dbReference>
<dbReference type="InterPro" id="IPR036736">
    <property type="entry name" value="ACP-like_sf"/>
</dbReference>
<evidence type="ECO:0000256" key="1">
    <source>
        <dbReference type="ARBA" id="ARBA00022450"/>
    </source>
</evidence>
<name>A0A2W5IAM9_9ACTN</name>
<dbReference type="SMART" id="SM00823">
    <property type="entry name" value="PKS_PP"/>
    <property type="match status" value="2"/>
</dbReference>
<evidence type="ECO:0000256" key="4">
    <source>
        <dbReference type="ARBA" id="ARBA00023268"/>
    </source>
</evidence>
<comment type="caution">
    <text evidence="8">The sequence shown here is derived from an EMBL/GenBank/DDBJ whole genome shotgun (WGS) entry which is preliminary data.</text>
</comment>
<feature type="domain" description="Carrier" evidence="6">
    <location>
        <begin position="5"/>
        <end position="83"/>
    </location>
</feature>
<feature type="compositionally biased region" description="Low complexity" evidence="5">
    <location>
        <begin position="1297"/>
        <end position="1310"/>
    </location>
</feature>
<dbReference type="InterPro" id="IPR032821">
    <property type="entry name" value="PKS_assoc"/>
</dbReference>
<dbReference type="GO" id="GO:0006633">
    <property type="term" value="P:fatty acid biosynthetic process"/>
    <property type="evidence" value="ECO:0007669"/>
    <property type="project" value="InterPro"/>
</dbReference>
<dbReference type="GO" id="GO:0031177">
    <property type="term" value="F:phosphopantetheine binding"/>
    <property type="evidence" value="ECO:0007669"/>
    <property type="project" value="InterPro"/>
</dbReference>
<evidence type="ECO:0000259" key="6">
    <source>
        <dbReference type="PROSITE" id="PS50075"/>
    </source>
</evidence>
<dbReference type="Pfam" id="PF16197">
    <property type="entry name" value="KAsynt_C_assoc"/>
    <property type="match status" value="1"/>
</dbReference>
<dbReference type="Pfam" id="PF00550">
    <property type="entry name" value="PP-binding"/>
    <property type="match status" value="2"/>
</dbReference>
<feature type="domain" description="Ketosynthase family 3 (KS3)" evidence="7">
    <location>
        <begin position="101"/>
        <end position="528"/>
    </location>
</feature>
<keyword evidence="4" id="KW-0511">Multifunctional enzyme</keyword>
<dbReference type="InterPro" id="IPR014031">
    <property type="entry name" value="Ketoacyl_synth_C"/>
</dbReference>
<dbReference type="SUPFAM" id="SSF55048">
    <property type="entry name" value="Probable ACP-binding domain of malonyl-CoA ACP transacylase"/>
    <property type="match status" value="1"/>
</dbReference>
<organism evidence="8 9">
    <name type="scientific">Lawsonella clevelandensis</name>
    <dbReference type="NCBI Taxonomy" id="1528099"/>
    <lineage>
        <taxon>Bacteria</taxon>
        <taxon>Bacillati</taxon>
        <taxon>Actinomycetota</taxon>
        <taxon>Actinomycetes</taxon>
        <taxon>Mycobacteriales</taxon>
        <taxon>Lawsonellaceae</taxon>
        <taxon>Lawsonella</taxon>
    </lineage>
</organism>
<dbReference type="GO" id="GO:0071770">
    <property type="term" value="P:DIM/DIP cell wall layer assembly"/>
    <property type="evidence" value="ECO:0007669"/>
    <property type="project" value="TreeGrafter"/>
</dbReference>
<dbReference type="InterPro" id="IPR016036">
    <property type="entry name" value="Malonyl_transacylase_ACP-bd"/>
</dbReference>
<dbReference type="PROSITE" id="PS52004">
    <property type="entry name" value="KS3_2"/>
    <property type="match status" value="1"/>
</dbReference>
<dbReference type="PANTHER" id="PTHR43775:SF37">
    <property type="entry name" value="SI:DKEY-61P9.11"/>
    <property type="match status" value="1"/>
</dbReference>
<dbReference type="Pfam" id="PF02801">
    <property type="entry name" value="Ketoacyl-synt_C"/>
    <property type="match status" value="1"/>
</dbReference>